<feature type="region of interest" description="Disordered" evidence="1">
    <location>
        <begin position="74"/>
        <end position="121"/>
    </location>
</feature>
<evidence type="ECO:0000313" key="3">
    <source>
        <dbReference type="RefSeq" id="XP_010929768.1"/>
    </source>
</evidence>
<feature type="compositionally biased region" description="Basic and acidic residues" evidence="1">
    <location>
        <begin position="111"/>
        <end position="121"/>
    </location>
</feature>
<dbReference type="PANTHER" id="PTHR34280">
    <property type="entry name" value="OS01G0920100 PROTEIN"/>
    <property type="match status" value="1"/>
</dbReference>
<organism evidence="2 3">
    <name type="scientific">Elaeis guineensis var. tenera</name>
    <name type="common">Oil palm</name>
    <dbReference type="NCBI Taxonomy" id="51953"/>
    <lineage>
        <taxon>Eukaryota</taxon>
        <taxon>Viridiplantae</taxon>
        <taxon>Streptophyta</taxon>
        <taxon>Embryophyta</taxon>
        <taxon>Tracheophyta</taxon>
        <taxon>Spermatophyta</taxon>
        <taxon>Magnoliopsida</taxon>
        <taxon>Liliopsida</taxon>
        <taxon>Arecaceae</taxon>
        <taxon>Arecoideae</taxon>
        <taxon>Cocoseae</taxon>
        <taxon>Elaeidinae</taxon>
        <taxon>Elaeis</taxon>
    </lineage>
</organism>
<feature type="compositionally biased region" description="Polar residues" evidence="1">
    <location>
        <begin position="82"/>
        <end position="110"/>
    </location>
</feature>
<sequence length="225" mass="24808">MGSCASTCKEDHSDSSKRFPFRVGSKDRERGISGRDSAGELSSKSKPAEIDSKEETFFDSHAWLDSDCEDDFLSVDGDLTPAQGSTPNCQIGTHGTPRQNKVSSDNTFGDTKSKPSPTDRKQKLVDLLQENQQGEQVGTEQYAIHGKLKTNGKPENCKVDADQLPKSWNGIPYNSACSSDFAPDRDLKHLKEETAESQQYCLPTLVQSIGFSNKRRKKKKKSPAC</sequence>
<dbReference type="OrthoDB" id="1925325at2759"/>
<evidence type="ECO:0000313" key="2">
    <source>
        <dbReference type="Proteomes" id="UP000504607"/>
    </source>
</evidence>
<feature type="region of interest" description="Disordered" evidence="1">
    <location>
        <begin position="1"/>
        <end position="53"/>
    </location>
</feature>
<dbReference type="Proteomes" id="UP000504607">
    <property type="component" value="Chromosome 9"/>
</dbReference>
<evidence type="ECO:0000313" key="4">
    <source>
        <dbReference type="RefSeq" id="XP_029122291.1"/>
    </source>
</evidence>
<dbReference type="RefSeq" id="XP_029122291.1">
    <property type="nucleotide sequence ID" value="XM_029266458.1"/>
</dbReference>
<dbReference type="InterPro" id="IPR038947">
    <property type="entry name" value="At3g27210-like"/>
</dbReference>
<name>A0A6I9RX96_ELAGV</name>
<dbReference type="PANTHER" id="PTHR34280:SF2">
    <property type="entry name" value="OS01G0920100 PROTEIN"/>
    <property type="match status" value="1"/>
</dbReference>
<protein>
    <submittedName>
        <fullName evidence="3 4">Uncharacterized protein At3g27210</fullName>
    </submittedName>
</protein>
<reference evidence="3 4" key="1">
    <citation type="submission" date="2025-04" db="UniProtKB">
        <authorList>
            <consortium name="RefSeq"/>
        </authorList>
    </citation>
    <scope>IDENTIFICATION</scope>
</reference>
<proteinExistence type="predicted"/>
<dbReference type="KEGG" id="egu:105051155"/>
<evidence type="ECO:0000256" key="1">
    <source>
        <dbReference type="SAM" id="MobiDB-lite"/>
    </source>
</evidence>
<feature type="compositionally biased region" description="Basic and acidic residues" evidence="1">
    <location>
        <begin position="8"/>
        <end position="17"/>
    </location>
</feature>
<dbReference type="AlphaFoldDB" id="A0A6I9RX96"/>
<gene>
    <name evidence="3 4" type="primary">LOC105051155</name>
</gene>
<dbReference type="GeneID" id="105051155"/>
<accession>A0A6I9RX96</accession>
<keyword evidence="2" id="KW-1185">Reference proteome</keyword>
<feature type="compositionally biased region" description="Basic and acidic residues" evidence="1">
    <location>
        <begin position="24"/>
        <end position="33"/>
    </location>
</feature>
<dbReference type="RefSeq" id="XP_010929768.1">
    <property type="nucleotide sequence ID" value="XM_010931466.2"/>
</dbReference>